<reference evidence="3 4" key="1">
    <citation type="journal article" date="2005" name="BMC Genomics">
        <title>Bacterial genome adaptation to niches: divergence of the potential virulence genes in three Burkholderia species of different survival strategies.</title>
        <authorList>
            <person name="Kim H.S."/>
            <person name="Schell M.A."/>
            <person name="Yu Y."/>
            <person name="Ulrich R.L."/>
            <person name="Sarria S.H."/>
            <person name="Nierman W.C."/>
            <person name="DeShazer D."/>
        </authorList>
    </citation>
    <scope>NUCLEOTIDE SEQUENCE [LARGE SCALE GENOMIC DNA]</scope>
    <source>
        <strain evidence="4">ATCC 700388 / DSM 13276 / CCUG 48851 / CIP 106301 / E264</strain>
    </source>
</reference>
<evidence type="ECO:0000256" key="1">
    <source>
        <dbReference type="SAM" id="MobiDB-lite"/>
    </source>
</evidence>
<dbReference type="PROSITE" id="PS50943">
    <property type="entry name" value="HTH_CROC1"/>
    <property type="match status" value="1"/>
</dbReference>
<dbReference type="Pfam" id="PF01381">
    <property type="entry name" value="HTH_3"/>
    <property type="match status" value="1"/>
</dbReference>
<protein>
    <submittedName>
        <fullName evidence="3">Helix-turn-helix domain protein</fullName>
    </submittedName>
</protein>
<dbReference type="KEGG" id="bte:BTH_I3263"/>
<gene>
    <name evidence="3" type="ordered locus">BTH_I3263</name>
</gene>
<dbReference type="EMBL" id="CP000086">
    <property type="protein sequence ID" value="ABC36726.1"/>
    <property type="molecule type" value="Genomic_DNA"/>
</dbReference>
<evidence type="ECO:0000259" key="2">
    <source>
        <dbReference type="PROSITE" id="PS50943"/>
    </source>
</evidence>
<dbReference type="InterPro" id="IPR001387">
    <property type="entry name" value="Cro/C1-type_HTH"/>
</dbReference>
<feature type="region of interest" description="Disordered" evidence="1">
    <location>
        <begin position="126"/>
        <end position="154"/>
    </location>
</feature>
<keyword evidence="4" id="KW-1185">Reference proteome</keyword>
<feature type="compositionally biased region" description="Basic and acidic residues" evidence="1">
    <location>
        <begin position="126"/>
        <end position="135"/>
    </location>
</feature>
<dbReference type="SUPFAM" id="SSF47413">
    <property type="entry name" value="lambda repressor-like DNA-binding domains"/>
    <property type="match status" value="1"/>
</dbReference>
<organism evidence="3 4">
    <name type="scientific">Burkholderia thailandensis (strain ATCC 700388 / DSM 13276 / CCUG 48851 / CIP 106301 / E264)</name>
    <dbReference type="NCBI Taxonomy" id="271848"/>
    <lineage>
        <taxon>Bacteria</taxon>
        <taxon>Pseudomonadati</taxon>
        <taxon>Pseudomonadota</taxon>
        <taxon>Betaproteobacteria</taxon>
        <taxon>Burkholderiales</taxon>
        <taxon>Burkholderiaceae</taxon>
        <taxon>Burkholderia</taxon>
        <taxon>pseudomallei group</taxon>
    </lineage>
</organism>
<dbReference type="Proteomes" id="UP000001930">
    <property type="component" value="Chromosome I"/>
</dbReference>
<dbReference type="InterPro" id="IPR010982">
    <property type="entry name" value="Lambda_DNA-bd_dom_sf"/>
</dbReference>
<evidence type="ECO:0000313" key="3">
    <source>
        <dbReference type="EMBL" id="ABC36726.1"/>
    </source>
</evidence>
<feature type="domain" description="HTH cro/C1-type" evidence="2">
    <location>
        <begin position="31"/>
        <end position="79"/>
    </location>
</feature>
<dbReference type="DNASU" id="3847374"/>
<sequence length="154" mass="16419">MGILRTNLVHVKRNRMDIAELIERAKDATGSQLAVAEKIGRPHSRISDWKAGRRKPDAADIMLLAEVAGVPVFETLAEVEMELDAERSSVWQRALGNLRAAGVAATVVLGATAVVSLTSKPADAAEKAQENKDLARPAGIEPATPAFGGQYSIH</sequence>
<accession>Q2STJ3</accession>
<dbReference type="HOGENOM" id="CLU_134889_0_0_4"/>
<dbReference type="CDD" id="cd00093">
    <property type="entry name" value="HTH_XRE"/>
    <property type="match status" value="1"/>
</dbReference>
<dbReference type="GO" id="GO:0003677">
    <property type="term" value="F:DNA binding"/>
    <property type="evidence" value="ECO:0007669"/>
    <property type="project" value="InterPro"/>
</dbReference>
<name>Q2STJ3_BURTA</name>
<dbReference type="Gene3D" id="1.10.260.40">
    <property type="entry name" value="lambda repressor-like DNA-binding domains"/>
    <property type="match status" value="1"/>
</dbReference>
<proteinExistence type="predicted"/>
<evidence type="ECO:0000313" key="4">
    <source>
        <dbReference type="Proteomes" id="UP000001930"/>
    </source>
</evidence>
<dbReference type="AlphaFoldDB" id="Q2STJ3"/>